<name>A0A1H6RV55_9EURY</name>
<feature type="domain" description="DUF7344" evidence="3">
    <location>
        <begin position="42"/>
        <end position="121"/>
    </location>
</feature>
<evidence type="ECO:0000313" key="4">
    <source>
        <dbReference type="EMBL" id="SEI57354.1"/>
    </source>
</evidence>
<dbReference type="OrthoDB" id="331021at2157"/>
<feature type="transmembrane region" description="Helical" evidence="2">
    <location>
        <begin position="147"/>
        <end position="166"/>
    </location>
</feature>
<accession>A0A2H4Q4F5</accession>
<dbReference type="GeneID" id="76389878"/>
<dbReference type="Pfam" id="PF24035">
    <property type="entry name" value="DUF7344"/>
    <property type="match status" value="1"/>
</dbReference>
<organism evidence="4 5">
    <name type="scientific">Halohasta litchfieldiae</name>
    <dbReference type="NCBI Taxonomy" id="1073996"/>
    <lineage>
        <taxon>Archaea</taxon>
        <taxon>Methanobacteriati</taxon>
        <taxon>Methanobacteriota</taxon>
        <taxon>Stenosarchaea group</taxon>
        <taxon>Halobacteria</taxon>
        <taxon>Halobacteriales</taxon>
        <taxon>Haloferacaceae</taxon>
        <taxon>Halohasta</taxon>
    </lineage>
</organism>
<proteinExistence type="predicted"/>
<keyword evidence="2" id="KW-0812">Transmembrane</keyword>
<accession>A0A1H6RV55</accession>
<gene>
    <name evidence="4" type="ORF">SAMN05444271_1031</name>
</gene>
<evidence type="ECO:0000259" key="3">
    <source>
        <dbReference type="Pfam" id="PF24035"/>
    </source>
</evidence>
<feature type="compositionally biased region" description="Polar residues" evidence="1">
    <location>
        <begin position="1"/>
        <end position="10"/>
    </location>
</feature>
<dbReference type="Proteomes" id="UP000198888">
    <property type="component" value="Unassembled WGS sequence"/>
</dbReference>
<dbReference type="InterPro" id="IPR055768">
    <property type="entry name" value="DUF7344"/>
</dbReference>
<keyword evidence="2" id="KW-0472">Membrane</keyword>
<reference evidence="4 5" key="1">
    <citation type="submission" date="2016-10" db="EMBL/GenBank/DDBJ databases">
        <authorList>
            <person name="de Groot N.N."/>
        </authorList>
    </citation>
    <scope>NUCLEOTIDE SEQUENCE [LARGE SCALE GENOMIC DNA]</scope>
    <source>
        <strain evidence="4 5">DSM 22187</strain>
    </source>
</reference>
<keyword evidence="2" id="KW-1133">Transmembrane helix</keyword>
<dbReference type="EMBL" id="FNYR01000003">
    <property type="protein sequence ID" value="SEI57354.1"/>
    <property type="molecule type" value="Genomic_DNA"/>
</dbReference>
<evidence type="ECO:0000256" key="1">
    <source>
        <dbReference type="SAM" id="MobiDB-lite"/>
    </source>
</evidence>
<evidence type="ECO:0000313" key="5">
    <source>
        <dbReference type="Proteomes" id="UP000198888"/>
    </source>
</evidence>
<protein>
    <recommendedName>
        <fullName evidence="3">DUF7344 domain-containing protein</fullName>
    </recommendedName>
</protein>
<dbReference type="RefSeq" id="WP_218143638.1">
    <property type="nucleotide sequence ID" value="NZ_CP024845.1"/>
</dbReference>
<keyword evidence="5" id="KW-1185">Reference proteome</keyword>
<feature type="region of interest" description="Disordered" evidence="1">
    <location>
        <begin position="1"/>
        <end position="33"/>
    </location>
</feature>
<feature type="compositionally biased region" description="Low complexity" evidence="1">
    <location>
        <begin position="22"/>
        <end position="33"/>
    </location>
</feature>
<dbReference type="AlphaFoldDB" id="A0A1H6RV55"/>
<dbReference type="KEGG" id="hae:halTADL_2480"/>
<sequence length="192" mass="20984">MSSKTAPTEATQTHSDDPTTPPTTDVETDSTTADPLSLDLVFEVLKNERRRRVLKYLSESSSETVSLSDLAEHIAAIENDKPEKALSSQERKRVYVGLYQCHLPKMDDTNVIDFDGNRGTIALGDNAEQLYPFLDAEDEAQRPWPKYYLAHTALSLTLFGVGLLVAPAVLTPVFGLSLLGFGLLGSAQLTAE</sequence>
<evidence type="ECO:0000256" key="2">
    <source>
        <dbReference type="SAM" id="Phobius"/>
    </source>
</evidence>